<sequence>MIKKLCVAGAVLAAAAGAVLVTSPAHADDWRNWSNNTDSAQSGNLFGQVSSRNAGTGQSTNVNNLNGVAGTASNGSVTVTYVFD</sequence>
<feature type="chain" id="PRO_5032306782" description="Secreted protein" evidence="2">
    <location>
        <begin position="28"/>
        <end position="84"/>
    </location>
</feature>
<feature type="region of interest" description="Disordered" evidence="1">
    <location>
        <begin position="34"/>
        <end position="67"/>
    </location>
</feature>
<comment type="caution">
    <text evidence="3">The sequence shown here is derived from an EMBL/GenBank/DDBJ whole genome shotgun (WGS) entry which is preliminary data.</text>
</comment>
<keyword evidence="4" id="KW-1185">Reference proteome</keyword>
<dbReference type="Proteomes" id="UP000578449">
    <property type="component" value="Unassembled WGS sequence"/>
</dbReference>
<accession>A0A840P3Z6</accession>
<evidence type="ECO:0000256" key="1">
    <source>
        <dbReference type="SAM" id="MobiDB-lite"/>
    </source>
</evidence>
<dbReference type="AlphaFoldDB" id="A0A840P3Z6"/>
<evidence type="ECO:0000313" key="4">
    <source>
        <dbReference type="Proteomes" id="UP000578449"/>
    </source>
</evidence>
<dbReference type="RefSeq" id="WP_185050173.1">
    <property type="nucleotide sequence ID" value="NZ_BAABIX010000010.1"/>
</dbReference>
<name>A0A840P3Z6_9ACTN</name>
<proteinExistence type="predicted"/>
<evidence type="ECO:0000313" key="3">
    <source>
        <dbReference type="EMBL" id="MBB5133236.1"/>
    </source>
</evidence>
<feature type="signal peptide" evidence="2">
    <location>
        <begin position="1"/>
        <end position="27"/>
    </location>
</feature>
<dbReference type="EMBL" id="JACHGN010000005">
    <property type="protein sequence ID" value="MBB5133236.1"/>
    <property type="molecule type" value="Genomic_DNA"/>
</dbReference>
<keyword evidence="2" id="KW-0732">Signal</keyword>
<evidence type="ECO:0008006" key="5">
    <source>
        <dbReference type="Google" id="ProtNLM"/>
    </source>
</evidence>
<protein>
    <recommendedName>
        <fullName evidence="5">Secreted protein</fullName>
    </recommendedName>
</protein>
<gene>
    <name evidence="3" type="ORF">HNP84_002957</name>
</gene>
<reference evidence="3 4" key="1">
    <citation type="submission" date="2020-08" db="EMBL/GenBank/DDBJ databases">
        <title>Genomic Encyclopedia of Type Strains, Phase IV (KMG-IV): sequencing the most valuable type-strain genomes for metagenomic binning, comparative biology and taxonomic classification.</title>
        <authorList>
            <person name="Goeker M."/>
        </authorList>
    </citation>
    <scope>NUCLEOTIDE SEQUENCE [LARGE SCALE GENOMIC DNA]</scope>
    <source>
        <strain evidence="3 4">DSM 45615</strain>
    </source>
</reference>
<evidence type="ECO:0000256" key="2">
    <source>
        <dbReference type="SAM" id="SignalP"/>
    </source>
</evidence>
<organism evidence="3 4">
    <name type="scientific">Thermocatellispora tengchongensis</name>
    <dbReference type="NCBI Taxonomy" id="1073253"/>
    <lineage>
        <taxon>Bacteria</taxon>
        <taxon>Bacillati</taxon>
        <taxon>Actinomycetota</taxon>
        <taxon>Actinomycetes</taxon>
        <taxon>Streptosporangiales</taxon>
        <taxon>Streptosporangiaceae</taxon>
        <taxon>Thermocatellispora</taxon>
    </lineage>
</organism>